<reference evidence="1" key="1">
    <citation type="submission" date="2021-12" db="EMBL/GenBank/DDBJ databases">
        <title>Prjna785345.</title>
        <authorList>
            <person name="Rujirawat T."/>
            <person name="Krajaejun T."/>
        </authorList>
    </citation>
    <scope>NUCLEOTIDE SEQUENCE</scope>
    <source>
        <strain evidence="1">Pi057C3</strain>
    </source>
</reference>
<dbReference type="SMART" id="SM00855">
    <property type="entry name" value="PGAM"/>
    <property type="match status" value="1"/>
</dbReference>
<sequence length="228" mass="26331">MTADKFIYCVRHGESQFNEWRTRSLWTFSWVHTRDPMILDPRLSARGHKQVTDLYNHVRDKALHDKIEVIVVSPLSRAIQTAEGGFRGTDIPMIVEPLCREMLDTSSDIGRDAAALASDFQSLNLDFSELEPHWWVPGRLKRKTGLSMTPSTVNEVLRLRESKEDLEERMRSFVLKLKEMPQTHIAVVGHSHFFKRMLGMSRKLANCEVAVVPLDDLVKRWKTETPHP</sequence>
<accession>A0AAD5LLC2</accession>
<keyword evidence="2" id="KW-1185">Reference proteome</keyword>
<comment type="caution">
    <text evidence="1">The sequence shown here is derived from an EMBL/GenBank/DDBJ whole genome shotgun (WGS) entry which is preliminary data.</text>
</comment>
<dbReference type="EMBL" id="JAKCXM010000097">
    <property type="protein sequence ID" value="KAJ0402660.1"/>
    <property type="molecule type" value="Genomic_DNA"/>
</dbReference>
<dbReference type="InterPro" id="IPR013078">
    <property type="entry name" value="His_Pase_superF_clade-1"/>
</dbReference>
<evidence type="ECO:0000313" key="2">
    <source>
        <dbReference type="Proteomes" id="UP001209570"/>
    </source>
</evidence>
<dbReference type="GO" id="GO:0005737">
    <property type="term" value="C:cytoplasm"/>
    <property type="evidence" value="ECO:0007669"/>
    <property type="project" value="TreeGrafter"/>
</dbReference>
<name>A0AAD5LLC2_PYTIN</name>
<evidence type="ECO:0008006" key="3">
    <source>
        <dbReference type="Google" id="ProtNLM"/>
    </source>
</evidence>
<dbReference type="Pfam" id="PF00300">
    <property type="entry name" value="His_Phos_1"/>
    <property type="match status" value="1"/>
</dbReference>
<protein>
    <recommendedName>
        <fullName evidence="3">Phosphoglycerate mutase family protein</fullName>
    </recommendedName>
</protein>
<dbReference type="Proteomes" id="UP001209570">
    <property type="component" value="Unassembled WGS sequence"/>
</dbReference>
<dbReference type="Gene3D" id="3.40.50.1240">
    <property type="entry name" value="Phosphoglycerate mutase-like"/>
    <property type="match status" value="1"/>
</dbReference>
<proteinExistence type="predicted"/>
<dbReference type="SUPFAM" id="SSF53254">
    <property type="entry name" value="Phosphoglycerate mutase-like"/>
    <property type="match status" value="1"/>
</dbReference>
<evidence type="ECO:0000313" key="1">
    <source>
        <dbReference type="EMBL" id="KAJ0402660.1"/>
    </source>
</evidence>
<dbReference type="CDD" id="cd07067">
    <property type="entry name" value="HP_PGM_like"/>
    <property type="match status" value="1"/>
</dbReference>
<gene>
    <name evidence="1" type="ORF">P43SY_007525</name>
</gene>
<dbReference type="InterPro" id="IPR029033">
    <property type="entry name" value="His_PPase_superfam"/>
</dbReference>
<dbReference type="InterPro" id="IPR050275">
    <property type="entry name" value="PGM_Phosphatase"/>
</dbReference>
<dbReference type="AlphaFoldDB" id="A0AAD5LLC2"/>
<organism evidence="1 2">
    <name type="scientific">Pythium insidiosum</name>
    <name type="common">Pythiosis disease agent</name>
    <dbReference type="NCBI Taxonomy" id="114742"/>
    <lineage>
        <taxon>Eukaryota</taxon>
        <taxon>Sar</taxon>
        <taxon>Stramenopiles</taxon>
        <taxon>Oomycota</taxon>
        <taxon>Peronosporomycetes</taxon>
        <taxon>Pythiales</taxon>
        <taxon>Pythiaceae</taxon>
        <taxon>Pythium</taxon>
    </lineage>
</organism>
<dbReference type="PANTHER" id="PTHR48100:SF61">
    <property type="entry name" value="PHOSPHOGLYCERATE MUTASE"/>
    <property type="match status" value="1"/>
</dbReference>
<dbReference type="PANTHER" id="PTHR48100">
    <property type="entry name" value="BROAD-SPECIFICITY PHOSPHATASE YOR283W-RELATED"/>
    <property type="match status" value="1"/>
</dbReference>
<dbReference type="GO" id="GO:0016791">
    <property type="term" value="F:phosphatase activity"/>
    <property type="evidence" value="ECO:0007669"/>
    <property type="project" value="TreeGrafter"/>
</dbReference>